<dbReference type="EMBL" id="PSKQ01000017">
    <property type="protein sequence ID" value="MBE8719884.1"/>
    <property type="molecule type" value="Genomic_DNA"/>
</dbReference>
<keyword evidence="2" id="KW-1185">Reference proteome</keyword>
<name>A0ABR9T4A4_9SPHI</name>
<dbReference type="Proteomes" id="UP000618319">
    <property type="component" value="Unassembled WGS sequence"/>
</dbReference>
<reference evidence="1 2" key="1">
    <citation type="submission" date="2018-02" db="EMBL/GenBank/DDBJ databases">
        <title>Sphingobacterium KA21.</title>
        <authorList>
            <person name="Vasarhelyi B.M."/>
            <person name="Deshmukh S."/>
            <person name="Balint B."/>
            <person name="Kukolya J."/>
        </authorList>
    </citation>
    <scope>NUCLEOTIDE SEQUENCE [LARGE SCALE GENOMIC DNA]</scope>
    <source>
        <strain evidence="1 2">Ka21</strain>
    </source>
</reference>
<comment type="caution">
    <text evidence="1">The sequence shown here is derived from an EMBL/GenBank/DDBJ whole genome shotgun (WGS) entry which is preliminary data.</text>
</comment>
<accession>A0ABR9T4A4</accession>
<organism evidence="1 2">
    <name type="scientific">Sphingobacterium pedocola</name>
    <dbReference type="NCBI Taxonomy" id="2082722"/>
    <lineage>
        <taxon>Bacteria</taxon>
        <taxon>Pseudomonadati</taxon>
        <taxon>Bacteroidota</taxon>
        <taxon>Sphingobacteriia</taxon>
        <taxon>Sphingobacteriales</taxon>
        <taxon>Sphingobacteriaceae</taxon>
        <taxon>Sphingobacterium</taxon>
    </lineage>
</organism>
<protein>
    <submittedName>
        <fullName evidence="1">DUF4177 domain-containing protein</fullName>
    </submittedName>
</protein>
<dbReference type="InterPro" id="IPR025234">
    <property type="entry name" value="YjzH-like"/>
</dbReference>
<evidence type="ECO:0000313" key="2">
    <source>
        <dbReference type="Proteomes" id="UP000618319"/>
    </source>
</evidence>
<sequence>MKTFEYKTIKIDSKFSWTKSGFESDRIDEELNIMGREGWELVTAESAISTGGTYAFLYTFKRER</sequence>
<proteinExistence type="predicted"/>
<evidence type="ECO:0000313" key="1">
    <source>
        <dbReference type="EMBL" id="MBE8719884.1"/>
    </source>
</evidence>
<dbReference type="Pfam" id="PF13783">
    <property type="entry name" value="DUF4177"/>
    <property type="match status" value="1"/>
</dbReference>
<gene>
    <name evidence="1" type="ORF">C4F40_03965</name>
</gene>
<dbReference type="RefSeq" id="WP_196937586.1">
    <property type="nucleotide sequence ID" value="NZ_MU158689.1"/>
</dbReference>